<sequence>MTRQDSIRLSGTSYAVLGLVRHLGRATPYDLKQLIAESLDNFWPVPHTTFYAEPTRLAAAGYLVEEQEPGGRRRKVYELTDQGRQALERWVADPASAAPVLHDEGVLKVFLGADPSAVFGARRDWHETKIGELERHLEGIRFALDGDPPNRGSLEGIAAALAAGIAFHRTYLTLLDEQLADQGP</sequence>
<organism evidence="2 3">
    <name type="scientific">Patulibacter medicamentivorans</name>
    <dbReference type="NCBI Taxonomy" id="1097667"/>
    <lineage>
        <taxon>Bacteria</taxon>
        <taxon>Bacillati</taxon>
        <taxon>Actinomycetota</taxon>
        <taxon>Thermoleophilia</taxon>
        <taxon>Solirubrobacterales</taxon>
        <taxon>Patulibacteraceae</taxon>
        <taxon>Patulibacter</taxon>
    </lineage>
</organism>
<feature type="domain" description="Transcription regulator PadR N-terminal" evidence="1">
    <location>
        <begin position="17"/>
        <end position="88"/>
    </location>
</feature>
<proteinExistence type="predicted"/>
<dbReference type="Proteomes" id="UP000005143">
    <property type="component" value="Unassembled WGS sequence"/>
</dbReference>
<dbReference type="InterPro" id="IPR005149">
    <property type="entry name" value="Tscrpt_reg_PadR_N"/>
</dbReference>
<accession>H0E3K6</accession>
<evidence type="ECO:0000259" key="1">
    <source>
        <dbReference type="Pfam" id="PF03551"/>
    </source>
</evidence>
<dbReference type="PANTHER" id="PTHR33169">
    <property type="entry name" value="PADR-FAMILY TRANSCRIPTIONAL REGULATOR"/>
    <property type="match status" value="1"/>
</dbReference>
<dbReference type="InterPro" id="IPR052509">
    <property type="entry name" value="Metal_resp_DNA-bind_regulator"/>
</dbReference>
<dbReference type="AlphaFoldDB" id="H0E3K6"/>
<dbReference type="OrthoDB" id="3186544at2"/>
<reference evidence="2 3" key="1">
    <citation type="journal article" date="2013" name="Biodegradation">
        <title>Quantitative proteomic analysis of ibuprofen-degrading Patulibacter sp. strain I11.</title>
        <authorList>
            <person name="Almeida B."/>
            <person name="Kjeldal H."/>
            <person name="Lolas I."/>
            <person name="Knudsen A.D."/>
            <person name="Carvalho G."/>
            <person name="Nielsen K.L."/>
            <person name="Barreto Crespo M.T."/>
            <person name="Stensballe A."/>
            <person name="Nielsen J.L."/>
        </authorList>
    </citation>
    <scope>NUCLEOTIDE SEQUENCE [LARGE SCALE GENOMIC DNA]</scope>
    <source>
        <strain evidence="2 3">I11</strain>
    </source>
</reference>
<evidence type="ECO:0000313" key="2">
    <source>
        <dbReference type="EMBL" id="EHN11757.1"/>
    </source>
</evidence>
<dbReference type="EMBL" id="AGUD01000073">
    <property type="protein sequence ID" value="EHN11757.1"/>
    <property type="molecule type" value="Genomic_DNA"/>
</dbReference>
<dbReference type="RefSeq" id="WP_007572425.1">
    <property type="nucleotide sequence ID" value="NZ_AGUD01000073.1"/>
</dbReference>
<dbReference type="PANTHER" id="PTHR33169:SF26">
    <property type="entry name" value="CONSERVED PROTEIN"/>
    <property type="match status" value="1"/>
</dbReference>
<dbReference type="SUPFAM" id="SSF46785">
    <property type="entry name" value="Winged helix' DNA-binding domain"/>
    <property type="match status" value="1"/>
</dbReference>
<comment type="caution">
    <text evidence="2">The sequence shown here is derived from an EMBL/GenBank/DDBJ whole genome shotgun (WGS) entry which is preliminary data.</text>
</comment>
<dbReference type="InterPro" id="IPR036388">
    <property type="entry name" value="WH-like_DNA-bd_sf"/>
</dbReference>
<dbReference type="Gene3D" id="1.10.10.10">
    <property type="entry name" value="Winged helix-like DNA-binding domain superfamily/Winged helix DNA-binding domain"/>
    <property type="match status" value="1"/>
</dbReference>
<evidence type="ECO:0000313" key="3">
    <source>
        <dbReference type="Proteomes" id="UP000005143"/>
    </source>
</evidence>
<gene>
    <name evidence="2" type="ORF">PAI11_13780</name>
</gene>
<dbReference type="Pfam" id="PF03551">
    <property type="entry name" value="PadR"/>
    <property type="match status" value="1"/>
</dbReference>
<protein>
    <submittedName>
        <fullName evidence="2">Transcriptional regulator PadR family</fullName>
    </submittedName>
</protein>
<dbReference type="InterPro" id="IPR036390">
    <property type="entry name" value="WH_DNA-bd_sf"/>
</dbReference>
<keyword evidence="3" id="KW-1185">Reference proteome</keyword>
<name>H0E3K6_9ACTN</name>